<evidence type="ECO:0000313" key="1">
    <source>
        <dbReference type="EMBL" id="KAK3796565.1"/>
    </source>
</evidence>
<accession>A0AAE1AYQ9</accession>
<organism evidence="1 2">
    <name type="scientific">Elysia crispata</name>
    <name type="common">lettuce slug</name>
    <dbReference type="NCBI Taxonomy" id="231223"/>
    <lineage>
        <taxon>Eukaryota</taxon>
        <taxon>Metazoa</taxon>
        <taxon>Spiralia</taxon>
        <taxon>Lophotrochozoa</taxon>
        <taxon>Mollusca</taxon>
        <taxon>Gastropoda</taxon>
        <taxon>Heterobranchia</taxon>
        <taxon>Euthyneura</taxon>
        <taxon>Panpulmonata</taxon>
        <taxon>Sacoglossa</taxon>
        <taxon>Placobranchoidea</taxon>
        <taxon>Plakobranchidae</taxon>
        <taxon>Elysia</taxon>
    </lineage>
</organism>
<proteinExistence type="predicted"/>
<gene>
    <name evidence="1" type="ORF">RRG08_057816</name>
</gene>
<dbReference type="Proteomes" id="UP001283361">
    <property type="component" value="Unassembled WGS sequence"/>
</dbReference>
<sequence>MSLSCPSPDDTRRRPLLDRPYSYLVESLQSRSLPLHQPTAKHRTSRATTSCSPRFPPAKRCFVAGQIGSTCCASVAVAVSLVDLCMSGRWTFGIQYHYLVLLMFNNITFSSSTLSHLGWFNFNFVCKEIKNPSGSPCYDLNPAQDHSLERRLALENLI</sequence>
<dbReference type="AlphaFoldDB" id="A0AAE1AYQ9"/>
<comment type="caution">
    <text evidence="1">The sequence shown here is derived from an EMBL/GenBank/DDBJ whole genome shotgun (WGS) entry which is preliminary data.</text>
</comment>
<protein>
    <submittedName>
        <fullName evidence="1">Uncharacterized protein</fullName>
    </submittedName>
</protein>
<dbReference type="EMBL" id="JAWDGP010000872">
    <property type="protein sequence ID" value="KAK3796565.1"/>
    <property type="molecule type" value="Genomic_DNA"/>
</dbReference>
<reference evidence="1" key="1">
    <citation type="journal article" date="2023" name="G3 (Bethesda)">
        <title>A reference genome for the long-term kleptoplast-retaining sea slug Elysia crispata morphotype clarki.</title>
        <authorList>
            <person name="Eastman K.E."/>
            <person name="Pendleton A.L."/>
            <person name="Shaikh M.A."/>
            <person name="Suttiyut T."/>
            <person name="Ogas R."/>
            <person name="Tomko P."/>
            <person name="Gavelis G."/>
            <person name="Widhalm J.R."/>
            <person name="Wisecaver J.H."/>
        </authorList>
    </citation>
    <scope>NUCLEOTIDE SEQUENCE</scope>
    <source>
        <strain evidence="1">ECLA1</strain>
    </source>
</reference>
<name>A0AAE1AYQ9_9GAST</name>
<evidence type="ECO:0000313" key="2">
    <source>
        <dbReference type="Proteomes" id="UP001283361"/>
    </source>
</evidence>
<keyword evidence="2" id="KW-1185">Reference proteome</keyword>